<evidence type="ECO:0000256" key="5">
    <source>
        <dbReference type="ARBA" id="ARBA00023136"/>
    </source>
</evidence>
<feature type="transmembrane region" description="Helical" evidence="6">
    <location>
        <begin position="12"/>
        <end position="34"/>
    </location>
</feature>
<dbReference type="Proteomes" id="UP000001595">
    <property type="component" value="Chromosome 11"/>
</dbReference>
<dbReference type="RefSeq" id="XP_054380281.1">
    <property type="nucleotide sequence ID" value="XM_054524306.1"/>
</dbReference>
<proteinExistence type="inferred from homology"/>
<dbReference type="InterPro" id="IPR007237">
    <property type="entry name" value="CD20-like"/>
</dbReference>
<dbReference type="GO" id="GO:0007166">
    <property type="term" value="P:cell surface receptor signaling pathway"/>
    <property type="evidence" value="ECO:0007669"/>
    <property type="project" value="TreeGrafter"/>
</dbReference>
<dbReference type="Ensembl" id="ENSPPYT00000061637.1">
    <property type="protein sequence ID" value="ENSPPYP00000032031.1"/>
    <property type="gene ID" value="ENSPPYG00000035441.1"/>
</dbReference>
<reference evidence="7 8" key="1">
    <citation type="submission" date="2008-02" db="EMBL/GenBank/DDBJ databases">
        <title>A 6x draft sequence assembly of the Pongo pygmaeus abelii genome.</title>
        <authorList>
            <person name="Wilson R.K."/>
            <person name="Mardis E."/>
        </authorList>
    </citation>
    <scope>NUCLEOTIDE SEQUENCE [LARGE SCALE GENOMIC DNA]</scope>
</reference>
<feature type="transmembrane region" description="Helical" evidence="6">
    <location>
        <begin position="125"/>
        <end position="143"/>
    </location>
</feature>
<keyword evidence="8" id="KW-1185">Reference proteome</keyword>
<dbReference type="GO" id="GO:0005886">
    <property type="term" value="C:plasma membrane"/>
    <property type="evidence" value="ECO:0007669"/>
    <property type="project" value="TreeGrafter"/>
</dbReference>
<comment type="subcellular location">
    <subcellularLocation>
        <location evidence="1">Membrane</location>
        <topology evidence="1">Multi-pass membrane protein</topology>
    </subcellularLocation>
</comment>
<dbReference type="PANTHER" id="PTHR23320">
    <property type="entry name" value="MEMBRANE-SPANNING 4-DOMAINS SUBFAMILY A MS4A -RELATED"/>
    <property type="match status" value="1"/>
</dbReference>
<comment type="similarity">
    <text evidence="2">Belongs to the MS4A family.</text>
</comment>
<evidence type="ECO:0000256" key="3">
    <source>
        <dbReference type="ARBA" id="ARBA00022692"/>
    </source>
</evidence>
<evidence type="ECO:0000256" key="6">
    <source>
        <dbReference type="SAM" id="Phobius"/>
    </source>
</evidence>
<keyword evidence="5 6" id="KW-0472">Membrane</keyword>
<dbReference type="GeneID" id="100938589"/>
<sequence length="162" mass="18332">MPSSHIVLKEETRMLGAAQIIIGLIHCALGKTWIHLYINQSTSFSTIYLPIVFMSGFPFLASSLYVISGIFAIAAEKKRSPRLLMYAIWMNLNSFGCAIIGLLLIACEIILFLTKDENIQWPHKSGIMLSMYLWVFSTLELILANTVTRWIKKANHHDNNTT</sequence>
<feature type="transmembrane region" description="Helical" evidence="6">
    <location>
        <begin position="86"/>
        <end position="113"/>
    </location>
</feature>
<reference evidence="7" key="2">
    <citation type="submission" date="2025-08" db="UniProtKB">
        <authorList>
            <consortium name="Ensembl"/>
        </authorList>
    </citation>
    <scope>IDENTIFICATION</scope>
</reference>
<dbReference type="PANTHER" id="PTHR23320:SF152">
    <property type="match status" value="1"/>
</dbReference>
<dbReference type="InterPro" id="IPR030417">
    <property type="entry name" value="MS4A"/>
</dbReference>
<protein>
    <submittedName>
        <fullName evidence="7">Uncharacterized protein</fullName>
    </submittedName>
</protein>
<evidence type="ECO:0000256" key="1">
    <source>
        <dbReference type="ARBA" id="ARBA00004141"/>
    </source>
</evidence>
<feature type="transmembrane region" description="Helical" evidence="6">
    <location>
        <begin position="46"/>
        <end position="74"/>
    </location>
</feature>
<gene>
    <name evidence="7" type="primary">LOC100938589</name>
</gene>
<reference evidence="7" key="3">
    <citation type="submission" date="2025-09" db="UniProtKB">
        <authorList>
            <consortium name="Ensembl"/>
        </authorList>
    </citation>
    <scope>IDENTIFICATION</scope>
</reference>
<keyword evidence="3 6" id="KW-0812">Transmembrane</keyword>
<evidence type="ECO:0000256" key="2">
    <source>
        <dbReference type="ARBA" id="ARBA00009565"/>
    </source>
</evidence>
<evidence type="ECO:0000313" key="7">
    <source>
        <dbReference type="Ensembl" id="ENSPPYP00000032031.1"/>
    </source>
</evidence>
<evidence type="ECO:0000256" key="4">
    <source>
        <dbReference type="ARBA" id="ARBA00022989"/>
    </source>
</evidence>
<name>A0A8I5T6S1_PONAB</name>
<dbReference type="Pfam" id="PF04103">
    <property type="entry name" value="CD20"/>
    <property type="match status" value="1"/>
</dbReference>
<accession>A0A8I5T6S1</accession>
<organism evidence="7 8">
    <name type="scientific">Pongo abelii</name>
    <name type="common">Sumatran orangutan</name>
    <name type="synonym">Pongo pygmaeus abelii</name>
    <dbReference type="NCBI Taxonomy" id="9601"/>
    <lineage>
        <taxon>Eukaryota</taxon>
        <taxon>Metazoa</taxon>
        <taxon>Chordata</taxon>
        <taxon>Craniata</taxon>
        <taxon>Vertebrata</taxon>
        <taxon>Euteleostomi</taxon>
        <taxon>Mammalia</taxon>
        <taxon>Eutheria</taxon>
        <taxon>Euarchontoglires</taxon>
        <taxon>Primates</taxon>
        <taxon>Haplorrhini</taxon>
        <taxon>Catarrhini</taxon>
        <taxon>Hominidae</taxon>
        <taxon>Pongo</taxon>
    </lineage>
</organism>
<dbReference type="GeneTree" id="ENSGT00900000141581"/>
<evidence type="ECO:0000313" key="8">
    <source>
        <dbReference type="Proteomes" id="UP000001595"/>
    </source>
</evidence>
<dbReference type="OMA" id="WPHKSGI"/>
<dbReference type="AlphaFoldDB" id="A0A8I5T6S1"/>
<keyword evidence="4 6" id="KW-1133">Transmembrane helix</keyword>